<evidence type="ECO:0000313" key="2">
    <source>
        <dbReference type="EMBL" id="MXO87892.1"/>
    </source>
</evidence>
<evidence type="ECO:0000313" key="3">
    <source>
        <dbReference type="Proteomes" id="UP000435243"/>
    </source>
</evidence>
<reference evidence="2 3" key="1">
    <citation type="submission" date="2019-12" db="EMBL/GenBank/DDBJ databases">
        <title>Genomic-based taxomic classification of the family Erythrobacteraceae.</title>
        <authorList>
            <person name="Xu L."/>
        </authorList>
    </citation>
    <scope>NUCLEOTIDE SEQUENCE [LARGE SCALE GENOMIC DNA]</scope>
    <source>
        <strain evidence="2 3">JCM 16339</strain>
    </source>
</reference>
<dbReference type="Gene3D" id="3.40.30.10">
    <property type="entry name" value="Glutaredoxin"/>
    <property type="match status" value="1"/>
</dbReference>
<proteinExistence type="predicted"/>
<dbReference type="CDD" id="cd03024">
    <property type="entry name" value="DsbA_FrnE"/>
    <property type="match status" value="1"/>
</dbReference>
<comment type="caution">
    <text evidence="2">The sequence shown here is derived from an EMBL/GenBank/DDBJ whole genome shotgun (WGS) entry which is preliminary data.</text>
</comment>
<dbReference type="SUPFAM" id="SSF52833">
    <property type="entry name" value="Thioredoxin-like"/>
    <property type="match status" value="1"/>
</dbReference>
<dbReference type="RefSeq" id="WP_160589837.1">
    <property type="nucleotide sequence ID" value="NZ_BAAAFP010000002.1"/>
</dbReference>
<feature type="domain" description="DSBA-like thioredoxin" evidence="1">
    <location>
        <begin position="6"/>
        <end position="216"/>
    </location>
</feature>
<dbReference type="Proteomes" id="UP000435243">
    <property type="component" value="Unassembled WGS sequence"/>
</dbReference>
<gene>
    <name evidence="2" type="ORF">GRI32_03970</name>
</gene>
<dbReference type="InterPro" id="IPR001853">
    <property type="entry name" value="DSBA-like_thioredoxin_dom"/>
</dbReference>
<dbReference type="PANTHER" id="PTHR13887:SF41">
    <property type="entry name" value="THIOREDOXIN SUPERFAMILY PROTEIN"/>
    <property type="match status" value="1"/>
</dbReference>
<accession>A0A844ZKU4</accession>
<protein>
    <submittedName>
        <fullName evidence="2">Thioredoxin domain-containing protein</fullName>
    </submittedName>
</protein>
<dbReference type="Pfam" id="PF01323">
    <property type="entry name" value="DSBA"/>
    <property type="match status" value="1"/>
</dbReference>
<dbReference type="OrthoDB" id="9799122at2"/>
<keyword evidence="3" id="KW-1185">Reference proteome</keyword>
<dbReference type="InterPro" id="IPR036249">
    <property type="entry name" value="Thioredoxin-like_sf"/>
</dbReference>
<dbReference type="PANTHER" id="PTHR13887">
    <property type="entry name" value="GLUTATHIONE S-TRANSFERASE KAPPA"/>
    <property type="match status" value="1"/>
</dbReference>
<dbReference type="EMBL" id="WTYY01000002">
    <property type="protein sequence ID" value="MXO87892.1"/>
    <property type="molecule type" value="Genomic_DNA"/>
</dbReference>
<sequence>MSDKLTVDIWSDVVCPWCAIGCTQFEQAVADLAGDVDVEMRFMPFELNPQMGPEGHNQVDLLAKAYGKTPADVLQMRRNVEATGAEAGFPMAYSGEGEEPVLMVWNTHQAHMLLRWALTVANADAQVRLKKAMFRAYFQQRRNISDREVLLDIAAAEGFDREAAAAALDDEALSAAVKMEEQRGLQNQITSVPTFVVNGKYILQGAAPPDDYKQALYKLASMEAMS</sequence>
<evidence type="ECO:0000259" key="1">
    <source>
        <dbReference type="Pfam" id="PF01323"/>
    </source>
</evidence>
<organism evidence="2 3">
    <name type="scientific">Alteraurantiacibacter aestuarii</name>
    <dbReference type="NCBI Taxonomy" id="650004"/>
    <lineage>
        <taxon>Bacteria</taxon>
        <taxon>Pseudomonadati</taxon>
        <taxon>Pseudomonadota</taxon>
        <taxon>Alphaproteobacteria</taxon>
        <taxon>Sphingomonadales</taxon>
        <taxon>Erythrobacteraceae</taxon>
        <taxon>Alteraurantiacibacter</taxon>
    </lineage>
</organism>
<name>A0A844ZKU4_9SPHN</name>
<dbReference type="GO" id="GO:0016491">
    <property type="term" value="F:oxidoreductase activity"/>
    <property type="evidence" value="ECO:0007669"/>
    <property type="project" value="InterPro"/>
</dbReference>
<dbReference type="AlphaFoldDB" id="A0A844ZKU4"/>